<dbReference type="Proteomes" id="UP001596072">
    <property type="component" value="Unassembled WGS sequence"/>
</dbReference>
<evidence type="ECO:0000259" key="5">
    <source>
        <dbReference type="PROSITE" id="PS50977"/>
    </source>
</evidence>
<evidence type="ECO:0000256" key="1">
    <source>
        <dbReference type="ARBA" id="ARBA00023015"/>
    </source>
</evidence>
<evidence type="ECO:0000313" key="7">
    <source>
        <dbReference type="Proteomes" id="UP001596072"/>
    </source>
</evidence>
<dbReference type="PANTHER" id="PTHR30055">
    <property type="entry name" value="HTH-TYPE TRANSCRIPTIONAL REGULATOR RUTR"/>
    <property type="match status" value="1"/>
</dbReference>
<dbReference type="SUPFAM" id="SSF46689">
    <property type="entry name" value="Homeodomain-like"/>
    <property type="match status" value="1"/>
</dbReference>
<comment type="caution">
    <text evidence="6">The sequence shown here is derived from an EMBL/GenBank/DDBJ whole genome shotgun (WGS) entry which is preliminary data.</text>
</comment>
<name>A0ABW0ZIT8_9ACTN</name>
<dbReference type="Pfam" id="PF21597">
    <property type="entry name" value="TetR_C_43"/>
    <property type="match status" value="1"/>
</dbReference>
<accession>A0ABW0ZIT8</accession>
<keyword evidence="1" id="KW-0805">Transcription regulation</keyword>
<evidence type="ECO:0000256" key="2">
    <source>
        <dbReference type="ARBA" id="ARBA00023125"/>
    </source>
</evidence>
<gene>
    <name evidence="6" type="ORF">ACFPQB_18540</name>
</gene>
<dbReference type="InterPro" id="IPR036271">
    <property type="entry name" value="Tet_transcr_reg_TetR-rel_C_sf"/>
</dbReference>
<dbReference type="PROSITE" id="PS50977">
    <property type="entry name" value="HTH_TETR_2"/>
    <property type="match status" value="1"/>
</dbReference>
<dbReference type="InterPro" id="IPR050109">
    <property type="entry name" value="HTH-type_TetR-like_transc_reg"/>
</dbReference>
<keyword evidence="7" id="KW-1185">Reference proteome</keyword>
<feature type="domain" description="HTH tetR-type" evidence="5">
    <location>
        <begin position="14"/>
        <end position="74"/>
    </location>
</feature>
<feature type="DNA-binding region" description="H-T-H motif" evidence="4">
    <location>
        <begin position="37"/>
        <end position="56"/>
    </location>
</feature>
<dbReference type="RefSeq" id="WP_136431107.1">
    <property type="nucleotide sequence ID" value="NZ_JBHSNS010000011.1"/>
</dbReference>
<dbReference type="Gene3D" id="1.10.357.10">
    <property type="entry name" value="Tetracycline Repressor, domain 2"/>
    <property type="match status" value="1"/>
</dbReference>
<dbReference type="PANTHER" id="PTHR30055:SF234">
    <property type="entry name" value="HTH-TYPE TRANSCRIPTIONAL REGULATOR BETI"/>
    <property type="match status" value="1"/>
</dbReference>
<keyword evidence="3" id="KW-0804">Transcription</keyword>
<protein>
    <submittedName>
        <fullName evidence="6">TetR/AcrR family transcriptional regulator</fullName>
    </submittedName>
</protein>
<organism evidence="6 7">
    <name type="scientific">Nocardioides vastitatis</name>
    <dbReference type="NCBI Taxonomy" id="2568655"/>
    <lineage>
        <taxon>Bacteria</taxon>
        <taxon>Bacillati</taxon>
        <taxon>Actinomycetota</taxon>
        <taxon>Actinomycetes</taxon>
        <taxon>Propionibacteriales</taxon>
        <taxon>Nocardioidaceae</taxon>
        <taxon>Nocardioides</taxon>
    </lineage>
</organism>
<keyword evidence="2 4" id="KW-0238">DNA-binding</keyword>
<evidence type="ECO:0000256" key="4">
    <source>
        <dbReference type="PROSITE-ProRule" id="PRU00335"/>
    </source>
</evidence>
<dbReference type="InterPro" id="IPR001647">
    <property type="entry name" value="HTH_TetR"/>
</dbReference>
<proteinExistence type="predicted"/>
<dbReference type="SUPFAM" id="SSF48498">
    <property type="entry name" value="Tetracyclin repressor-like, C-terminal domain"/>
    <property type="match status" value="1"/>
</dbReference>
<evidence type="ECO:0000256" key="3">
    <source>
        <dbReference type="ARBA" id="ARBA00023163"/>
    </source>
</evidence>
<dbReference type="Pfam" id="PF00440">
    <property type="entry name" value="TetR_N"/>
    <property type="match status" value="1"/>
</dbReference>
<dbReference type="InterPro" id="IPR049445">
    <property type="entry name" value="TetR_SbtR-like_C"/>
</dbReference>
<dbReference type="InterPro" id="IPR009057">
    <property type="entry name" value="Homeodomain-like_sf"/>
</dbReference>
<reference evidence="7" key="1">
    <citation type="journal article" date="2019" name="Int. J. Syst. Evol. Microbiol.">
        <title>The Global Catalogue of Microorganisms (GCM) 10K type strain sequencing project: providing services to taxonomists for standard genome sequencing and annotation.</title>
        <authorList>
            <consortium name="The Broad Institute Genomics Platform"/>
            <consortium name="The Broad Institute Genome Sequencing Center for Infectious Disease"/>
            <person name="Wu L."/>
            <person name="Ma J."/>
        </authorList>
    </citation>
    <scope>NUCLEOTIDE SEQUENCE [LARGE SCALE GENOMIC DNA]</scope>
    <source>
        <strain evidence="7">YIM 94188</strain>
    </source>
</reference>
<sequence length="195" mass="21571">MPKLWNETIESHRTAVRAAILETTWKLVKQRGPLSVTMTQVAEGVGIGRATLYKYFPDVESILRAHHQRHVDQHLDELSKLARGPGTADERLHALLSHYARICHYRARHGSADLSALLHQSTDVTDAEERIHDLFTQMLDEAAAAGEVRTDIAASELADYCLHALSAAAKAPDDSATTRLVELTMRSLRADSQAS</sequence>
<dbReference type="EMBL" id="JBHSNS010000011">
    <property type="protein sequence ID" value="MFC5730926.1"/>
    <property type="molecule type" value="Genomic_DNA"/>
</dbReference>
<evidence type="ECO:0000313" key="6">
    <source>
        <dbReference type="EMBL" id="MFC5730926.1"/>
    </source>
</evidence>